<dbReference type="Pfam" id="PF15377">
    <property type="entry name" value="DUF4604"/>
    <property type="match status" value="1"/>
</dbReference>
<evidence type="ECO:0000256" key="2">
    <source>
        <dbReference type="SAM" id="MobiDB-lite"/>
    </source>
</evidence>
<feature type="compositionally biased region" description="Basic and acidic residues" evidence="2">
    <location>
        <begin position="139"/>
        <end position="163"/>
    </location>
</feature>
<evidence type="ECO:0000256" key="1">
    <source>
        <dbReference type="SAM" id="Coils"/>
    </source>
</evidence>
<keyword evidence="1" id="KW-0175">Coiled coil</keyword>
<feature type="compositionally biased region" description="Acidic residues" evidence="2">
    <location>
        <begin position="125"/>
        <end position="135"/>
    </location>
</feature>
<evidence type="ECO:0000313" key="5">
    <source>
        <dbReference type="Proteomes" id="UP000238274"/>
    </source>
</evidence>
<comment type="caution">
    <text evidence="4">The sequence shown here is derived from an EMBL/GenBank/DDBJ whole genome shotgun (WGS) entry which is preliminary data.</text>
</comment>
<evidence type="ECO:0000259" key="3">
    <source>
        <dbReference type="Pfam" id="PF15377"/>
    </source>
</evidence>
<name>A0A2S4W3E8_9BASI</name>
<keyword evidence="5" id="KW-1185">Reference proteome</keyword>
<dbReference type="VEuPathDB" id="FungiDB:PSTT_15169"/>
<feature type="compositionally biased region" description="Acidic residues" evidence="2">
    <location>
        <begin position="71"/>
        <end position="80"/>
    </location>
</feature>
<proteinExistence type="predicted"/>
<reference evidence="5" key="2">
    <citation type="journal article" date="2018" name="BMC Genomics">
        <title>Genomic insights into host adaptation between the wheat stripe rust pathogen (Puccinia striiformis f. sp. tritici) and the barley stripe rust pathogen (Puccinia striiformis f. sp. hordei).</title>
        <authorList>
            <person name="Xia C."/>
            <person name="Wang M."/>
            <person name="Yin C."/>
            <person name="Cornejo O.E."/>
            <person name="Hulbert S.H."/>
            <person name="Chen X."/>
        </authorList>
    </citation>
    <scope>NUCLEOTIDE SEQUENCE [LARGE SCALE GENOMIC DNA]</scope>
    <source>
        <strain evidence="5">93TX-2</strain>
    </source>
</reference>
<feature type="region of interest" description="Disordered" evidence="2">
    <location>
        <begin position="20"/>
        <end position="39"/>
    </location>
</feature>
<dbReference type="OrthoDB" id="2553298at2759"/>
<organism evidence="4 5">
    <name type="scientific">Puccinia striiformis</name>
    <dbReference type="NCBI Taxonomy" id="27350"/>
    <lineage>
        <taxon>Eukaryota</taxon>
        <taxon>Fungi</taxon>
        <taxon>Dikarya</taxon>
        <taxon>Basidiomycota</taxon>
        <taxon>Pucciniomycotina</taxon>
        <taxon>Pucciniomycetes</taxon>
        <taxon>Pucciniales</taxon>
        <taxon>Pucciniaceae</taxon>
        <taxon>Puccinia</taxon>
    </lineage>
</organism>
<feature type="compositionally biased region" description="Basic and acidic residues" evidence="2">
    <location>
        <begin position="91"/>
        <end position="100"/>
    </location>
</feature>
<feature type="region of interest" description="Disordered" evidence="2">
    <location>
        <begin position="51"/>
        <end position="219"/>
    </location>
</feature>
<feature type="domain" description="DUF4604" evidence="3">
    <location>
        <begin position="124"/>
        <end position="263"/>
    </location>
</feature>
<gene>
    <name evidence="4" type="ORF">PSHT_06801</name>
</gene>
<feature type="compositionally biased region" description="Low complexity" evidence="2">
    <location>
        <begin position="164"/>
        <end position="175"/>
    </location>
</feature>
<sequence>MIRQARSKTSSTTRQFFLMAPRTNDRTKPHQYRNLTFTDRRPKFLANIDAALRGARPDDQDSTKRRHRGEGDEEEQETEILDPSRPAIPVRPRDLNHNNADEDDDDEQPQVVDETDISGMGRLSDEEEEEDEDSPEVVVLKEGKHLTKEEFEAEKIRLRDHPDTPSTLPTSSRTSIKPSLTFSSNNKPSTSSTGKRKGPTIDDVEPNDSGWSDLVKRTKGEKPVLVSTIKEERELAEKAKINKKQKKIELKAKNKKAKSLMSFS</sequence>
<dbReference type="Proteomes" id="UP000238274">
    <property type="component" value="Unassembled WGS sequence"/>
</dbReference>
<dbReference type="VEuPathDB" id="FungiDB:PSHT_06801"/>
<dbReference type="InterPro" id="IPR027911">
    <property type="entry name" value="DUF4604"/>
</dbReference>
<accession>A0A2S4W3E8</accession>
<protein>
    <recommendedName>
        <fullName evidence="3">DUF4604 domain-containing protein</fullName>
    </recommendedName>
</protein>
<reference evidence="5" key="3">
    <citation type="journal article" date="2018" name="Mol. Plant Microbe Interact.">
        <title>Genome sequence resources for the wheat stripe rust pathogen (Puccinia striiformis f. sp. tritici) and the barley stripe rust pathogen (Puccinia striiformis f. sp. hordei).</title>
        <authorList>
            <person name="Xia C."/>
            <person name="Wang M."/>
            <person name="Yin C."/>
            <person name="Cornejo O.E."/>
            <person name="Hulbert S.H."/>
            <person name="Chen X."/>
        </authorList>
    </citation>
    <scope>NUCLEOTIDE SEQUENCE [LARGE SCALE GENOMIC DNA]</scope>
    <source>
        <strain evidence="5">93TX-2</strain>
    </source>
</reference>
<feature type="compositionally biased region" description="Acidic residues" evidence="2">
    <location>
        <begin position="101"/>
        <end position="116"/>
    </location>
</feature>
<dbReference type="EMBL" id="PKSM01000081">
    <property type="protein sequence ID" value="POW16217.1"/>
    <property type="molecule type" value="Genomic_DNA"/>
</dbReference>
<dbReference type="AlphaFoldDB" id="A0A2S4W3E8"/>
<feature type="coiled-coil region" evidence="1">
    <location>
        <begin position="229"/>
        <end position="256"/>
    </location>
</feature>
<feature type="compositionally biased region" description="Polar residues" evidence="2">
    <location>
        <begin position="176"/>
        <end position="193"/>
    </location>
</feature>
<reference evidence="4 5" key="1">
    <citation type="submission" date="2017-12" db="EMBL/GenBank/DDBJ databases">
        <title>Gene loss provides genomic basis for host adaptation in cereal stripe rust fungi.</title>
        <authorList>
            <person name="Xia C."/>
        </authorList>
    </citation>
    <scope>NUCLEOTIDE SEQUENCE [LARGE SCALE GENOMIC DNA]</scope>
    <source>
        <strain evidence="4 5">93TX-2</strain>
    </source>
</reference>
<evidence type="ECO:0000313" key="4">
    <source>
        <dbReference type="EMBL" id="POW16217.1"/>
    </source>
</evidence>